<dbReference type="AlphaFoldDB" id="A0A382VGP9"/>
<proteinExistence type="predicted"/>
<gene>
    <name evidence="1" type="ORF">METZ01_LOCUS398069</name>
</gene>
<reference evidence="1" key="1">
    <citation type="submission" date="2018-05" db="EMBL/GenBank/DDBJ databases">
        <authorList>
            <person name="Lanie J.A."/>
            <person name="Ng W.-L."/>
            <person name="Kazmierczak K.M."/>
            <person name="Andrzejewski T.M."/>
            <person name="Davidsen T.M."/>
            <person name="Wayne K.J."/>
            <person name="Tettelin H."/>
            <person name="Glass J.I."/>
            <person name="Rusch D."/>
            <person name="Podicherti R."/>
            <person name="Tsui H.-C.T."/>
            <person name="Winkler M.E."/>
        </authorList>
    </citation>
    <scope>NUCLEOTIDE SEQUENCE</scope>
</reference>
<sequence>MEGFVQYGSWIFIDPDEHLIDLIDEDIDLEALCELIRCDSTDLLNLGDNYLGFVDGEGAWQERQTEWEFDGKPCWGPMLIFIMGNDDLDMVSCTEEDLESIEVRVRFLEETDFTSPKKQLPQTI</sequence>
<protein>
    <submittedName>
        <fullName evidence="1">Uncharacterized protein</fullName>
    </submittedName>
</protein>
<organism evidence="1">
    <name type="scientific">marine metagenome</name>
    <dbReference type="NCBI Taxonomy" id="408172"/>
    <lineage>
        <taxon>unclassified sequences</taxon>
        <taxon>metagenomes</taxon>
        <taxon>ecological metagenomes</taxon>
    </lineage>
</organism>
<evidence type="ECO:0000313" key="1">
    <source>
        <dbReference type="EMBL" id="SVD45215.1"/>
    </source>
</evidence>
<accession>A0A382VGP9</accession>
<name>A0A382VGP9_9ZZZZ</name>
<dbReference type="EMBL" id="UINC01151544">
    <property type="protein sequence ID" value="SVD45215.1"/>
    <property type="molecule type" value="Genomic_DNA"/>
</dbReference>